<feature type="region of interest" description="Disordered" evidence="1">
    <location>
        <begin position="51"/>
        <end position="95"/>
    </location>
</feature>
<feature type="compositionally biased region" description="Gly residues" evidence="1">
    <location>
        <begin position="1"/>
        <end position="13"/>
    </location>
</feature>
<accession>A0A644YKU3</accession>
<dbReference type="AlphaFoldDB" id="A0A644YKU3"/>
<dbReference type="GO" id="GO:0016747">
    <property type="term" value="F:acyltransferase activity, transferring groups other than amino-acyl groups"/>
    <property type="evidence" value="ECO:0007669"/>
    <property type="project" value="InterPro"/>
</dbReference>
<feature type="transmembrane region" description="Helical" evidence="2">
    <location>
        <begin position="475"/>
        <end position="492"/>
    </location>
</feature>
<feature type="transmembrane region" description="Helical" evidence="2">
    <location>
        <begin position="208"/>
        <end position="228"/>
    </location>
</feature>
<keyword evidence="2" id="KW-1133">Transmembrane helix</keyword>
<feature type="transmembrane region" description="Helical" evidence="2">
    <location>
        <begin position="362"/>
        <end position="382"/>
    </location>
</feature>
<feature type="transmembrane region" description="Helical" evidence="2">
    <location>
        <begin position="248"/>
        <end position="265"/>
    </location>
</feature>
<comment type="caution">
    <text evidence="4">The sequence shown here is derived from an EMBL/GenBank/DDBJ whole genome shotgun (WGS) entry which is preliminary data.</text>
</comment>
<name>A0A644YKU3_9ZZZZ</name>
<feature type="transmembrane region" description="Helical" evidence="2">
    <location>
        <begin position="451"/>
        <end position="469"/>
    </location>
</feature>
<dbReference type="InterPro" id="IPR050879">
    <property type="entry name" value="Acyltransferase_3"/>
</dbReference>
<feature type="domain" description="Acyltransferase 3" evidence="3">
    <location>
        <begin position="171"/>
        <end position="492"/>
    </location>
</feature>
<dbReference type="PANTHER" id="PTHR23028">
    <property type="entry name" value="ACETYLTRANSFERASE"/>
    <property type="match status" value="1"/>
</dbReference>
<feature type="transmembrane region" description="Helical" evidence="2">
    <location>
        <begin position="394"/>
        <end position="410"/>
    </location>
</feature>
<dbReference type="GO" id="GO:0016020">
    <property type="term" value="C:membrane"/>
    <property type="evidence" value="ECO:0007669"/>
    <property type="project" value="TreeGrafter"/>
</dbReference>
<evidence type="ECO:0000259" key="3">
    <source>
        <dbReference type="Pfam" id="PF01757"/>
    </source>
</evidence>
<protein>
    <recommendedName>
        <fullName evidence="3">Acyltransferase 3 domain-containing protein</fullName>
    </recommendedName>
</protein>
<dbReference type="InterPro" id="IPR002656">
    <property type="entry name" value="Acyl_transf_3_dom"/>
</dbReference>
<keyword evidence="2" id="KW-0472">Membrane</keyword>
<dbReference type="Pfam" id="PF01757">
    <property type="entry name" value="Acyl_transf_3"/>
    <property type="match status" value="1"/>
</dbReference>
<reference evidence="4" key="1">
    <citation type="submission" date="2019-08" db="EMBL/GenBank/DDBJ databases">
        <authorList>
            <person name="Kucharzyk K."/>
            <person name="Murdoch R.W."/>
            <person name="Higgins S."/>
            <person name="Loffler F."/>
        </authorList>
    </citation>
    <scope>NUCLEOTIDE SEQUENCE</scope>
</reference>
<feature type="region of interest" description="Disordered" evidence="1">
    <location>
        <begin position="1"/>
        <end position="28"/>
    </location>
</feature>
<keyword evidence="2" id="KW-0812">Transmembrane</keyword>
<organism evidence="4">
    <name type="scientific">bioreactor metagenome</name>
    <dbReference type="NCBI Taxonomy" id="1076179"/>
    <lineage>
        <taxon>unclassified sequences</taxon>
        <taxon>metagenomes</taxon>
        <taxon>ecological metagenomes</taxon>
    </lineage>
</organism>
<gene>
    <name evidence="4" type="ORF">SDC9_75027</name>
</gene>
<proteinExistence type="predicted"/>
<feature type="transmembrane region" description="Helical" evidence="2">
    <location>
        <begin position="416"/>
        <end position="431"/>
    </location>
</feature>
<evidence type="ECO:0000313" key="4">
    <source>
        <dbReference type="EMBL" id="MPM28501.1"/>
    </source>
</evidence>
<dbReference type="EMBL" id="VSSQ01005272">
    <property type="protein sequence ID" value="MPM28501.1"/>
    <property type="molecule type" value="Genomic_DNA"/>
</dbReference>
<sequence>MLDGRLGGSGVDGQLGRPQPRHIGAGSPGDLGDLLVIGGDQDVQVCMGRQGLLDGPADQRPAPDLAKVLPRDPLGPATRRNHTQNAQQSPPRVVTERDRLYPVRRAGRHRWTGCLETPDGGAQCVKVPWGPVDLLRKTPPQLWNSELRIPGGRQHLSERFNRGTTVPRFRELDGLRGIAALCVVLHHFTGGYQSRYPDAPPPLIEAAWGAYGVQLFFFISGFVILMSAGRAQRPGDFAISRVSRLYPVYWIAVTLAIVLTIIFRVPQTPQSLWDRALNYTMVQRWLQVPNVDGVYWTLAVEMQFYVMVFILLWWTKCRLAGRVVTIAAAVWMAVALVVAVWAGPSSRGLDPQLVAGPVKMALNITLAEWAPLFSAGMFAFLARSESEHRRRYRLLAAGSAGLGAAVAGILHSPQQALIVLGLGAVFLTVASRETTRPLLLRPIQWYGKVSYSMYIGHGITGMVLLTLLIPLLGRTGAMVAAFVGVSLVAWVLHDL</sequence>
<dbReference type="PANTHER" id="PTHR23028:SF53">
    <property type="entry name" value="ACYL_TRANSF_3 DOMAIN-CONTAINING PROTEIN"/>
    <property type="match status" value="1"/>
</dbReference>
<evidence type="ECO:0000256" key="2">
    <source>
        <dbReference type="SAM" id="Phobius"/>
    </source>
</evidence>
<evidence type="ECO:0000256" key="1">
    <source>
        <dbReference type="SAM" id="MobiDB-lite"/>
    </source>
</evidence>
<dbReference type="GO" id="GO:0009103">
    <property type="term" value="P:lipopolysaccharide biosynthetic process"/>
    <property type="evidence" value="ECO:0007669"/>
    <property type="project" value="TreeGrafter"/>
</dbReference>
<feature type="transmembrane region" description="Helical" evidence="2">
    <location>
        <begin position="294"/>
        <end position="314"/>
    </location>
</feature>
<feature type="transmembrane region" description="Helical" evidence="2">
    <location>
        <begin position="323"/>
        <end position="342"/>
    </location>
</feature>